<dbReference type="Proteomes" id="UP000005580">
    <property type="component" value="Unassembled WGS sequence"/>
</dbReference>
<dbReference type="InterPro" id="IPR052203">
    <property type="entry name" value="GHMP_Kinase-Related"/>
</dbReference>
<feature type="domain" description="GHMP kinase C-terminal" evidence="7">
    <location>
        <begin position="227"/>
        <end position="293"/>
    </location>
</feature>
<protein>
    <submittedName>
        <fullName evidence="8">GHMP kinase, N-terminal domain protein</fullName>
    </submittedName>
</protein>
<accession>E7RRG9</accession>
<dbReference type="HOGENOM" id="CLU_048558_1_0_10"/>
<dbReference type="SUPFAM" id="SSF55060">
    <property type="entry name" value="GHMP Kinase, C-terminal domain"/>
    <property type="match status" value="1"/>
</dbReference>
<dbReference type="AlphaFoldDB" id="E7RRG9"/>
<keyword evidence="9" id="KW-1185">Reference proteome</keyword>
<comment type="caution">
    <text evidence="8">The sequence shown here is derived from an EMBL/GenBank/DDBJ whole genome shotgun (WGS) entry which is preliminary data.</text>
</comment>
<organism evidence="8 9">
    <name type="scientific">Hoylesella oralis ATCC 33269</name>
    <dbReference type="NCBI Taxonomy" id="873533"/>
    <lineage>
        <taxon>Bacteria</taxon>
        <taxon>Pseudomonadati</taxon>
        <taxon>Bacteroidota</taxon>
        <taxon>Bacteroidia</taxon>
        <taxon>Bacteroidales</taxon>
        <taxon>Prevotellaceae</taxon>
        <taxon>Hoylesella</taxon>
    </lineage>
</organism>
<dbReference type="InterPro" id="IPR001174">
    <property type="entry name" value="HddA/FKP"/>
</dbReference>
<dbReference type="STRING" id="28134.SAMN05444288_1409"/>
<evidence type="ECO:0000313" key="9">
    <source>
        <dbReference type="Proteomes" id="UP000005580"/>
    </source>
</evidence>
<dbReference type="InterPro" id="IPR006203">
    <property type="entry name" value="GHMP_knse_ATP-bd_CS"/>
</dbReference>
<dbReference type="GO" id="GO:0005524">
    <property type="term" value="F:ATP binding"/>
    <property type="evidence" value="ECO:0007669"/>
    <property type="project" value="UniProtKB-KW"/>
</dbReference>
<dbReference type="RefSeq" id="WP_004369943.1">
    <property type="nucleotide sequence ID" value="NZ_GL833119.1"/>
</dbReference>
<dbReference type="GO" id="GO:0042352">
    <property type="term" value="P:GDP-L-fucose salvage"/>
    <property type="evidence" value="ECO:0007669"/>
    <property type="project" value="TreeGrafter"/>
</dbReference>
<dbReference type="SUPFAM" id="SSF54211">
    <property type="entry name" value="Ribosomal protein S5 domain 2-like"/>
    <property type="match status" value="1"/>
</dbReference>
<proteinExistence type="inferred from homology"/>
<keyword evidence="2" id="KW-0547">Nucleotide-binding</keyword>
<keyword evidence="3 8" id="KW-0418">Kinase</keyword>
<dbReference type="Gene3D" id="3.30.230.120">
    <property type="match status" value="1"/>
</dbReference>
<dbReference type="InterPro" id="IPR036554">
    <property type="entry name" value="GHMP_kinase_C_sf"/>
</dbReference>
<evidence type="ECO:0000256" key="3">
    <source>
        <dbReference type="ARBA" id="ARBA00022777"/>
    </source>
</evidence>
<sequence>MIITKTPFRISFAGGGSDLPAFFHKEQGAVLSTTIDKYMYLVIHPFFNKNKIQLKYSKTELVGQIKDIQHPIFREVLSMYNLVGVDINSIADIPAGTGMGSSSSFTVGLLNAVRAYLGKYSSADKLASLACETEITKIGSPIGKQDQYAAAYGGMNYIIFYPDDTVKVEKVLMKSTTKKQLEENLVLIYIGGEHSANDILKSQSKAIDAQEKFQIQKRMVILADDLRKSIQEDQIDDFGRILDEGWKLKRSLVSGISNNNIDHIYNKGIEAGALGGKLLGAGGAGFILFYCPKEKQDSFRKCMTDFEEITFGFDNFGSQVIYVGDKFI</sequence>
<dbReference type="InterPro" id="IPR020568">
    <property type="entry name" value="Ribosomal_Su5_D2-typ_SF"/>
</dbReference>
<dbReference type="InterPro" id="IPR013750">
    <property type="entry name" value="GHMP_kinase_C_dom"/>
</dbReference>
<dbReference type="PIRSF" id="PIRSF036406">
    <property type="entry name" value="Hept_kin"/>
    <property type="match status" value="1"/>
</dbReference>
<dbReference type="PANTHER" id="PTHR32463">
    <property type="entry name" value="L-FUCOSE KINASE"/>
    <property type="match status" value="1"/>
</dbReference>
<reference evidence="8" key="1">
    <citation type="submission" date="2011-01" db="EMBL/GenBank/DDBJ databases">
        <authorList>
            <person name="Muzny D."/>
            <person name="Qin X."/>
            <person name="Buhay C."/>
            <person name="Dugan-Rocha S."/>
            <person name="Ding Y."/>
            <person name="Chen G."/>
            <person name="Hawes A."/>
            <person name="Holder M."/>
            <person name="Jhangiani S."/>
            <person name="Johnson A."/>
            <person name="Khan Z."/>
            <person name="Li Z."/>
            <person name="Liu W."/>
            <person name="Liu X."/>
            <person name="Perez L."/>
            <person name="Shen H."/>
            <person name="Wang Q."/>
            <person name="Watt J."/>
            <person name="Xi L."/>
            <person name="Xin Y."/>
            <person name="Zhou J."/>
            <person name="Deng J."/>
            <person name="Jiang H."/>
            <person name="Liu Y."/>
            <person name="Qu J."/>
            <person name="Song X.-Z."/>
            <person name="Zhang L."/>
            <person name="Villasana D."/>
            <person name="Johnson A."/>
            <person name="Liu J."/>
            <person name="Liyanage D."/>
            <person name="Lorensuhewa L."/>
            <person name="Robinson T."/>
            <person name="Song A."/>
            <person name="Song B.-B."/>
            <person name="Dinh H."/>
            <person name="Thornton R."/>
            <person name="Coyle M."/>
            <person name="Francisco L."/>
            <person name="Jackson L."/>
            <person name="Javaid M."/>
            <person name="Korchina V."/>
            <person name="Kovar C."/>
            <person name="Mata R."/>
            <person name="Mathew T."/>
            <person name="Ngo R."/>
            <person name="Nguyen L."/>
            <person name="Nguyen N."/>
            <person name="Okwuonu G."/>
            <person name="Ongeri F."/>
            <person name="Pham C."/>
            <person name="Simmons D."/>
            <person name="Wilczek-Boney K."/>
            <person name="Hale W."/>
            <person name="Jakkamsetti A."/>
            <person name="Pham P."/>
            <person name="Ruth R."/>
            <person name="San Lucas F."/>
            <person name="Warren J."/>
            <person name="Zhang J."/>
            <person name="Zhao Z."/>
            <person name="Zhou C."/>
            <person name="Zhu D."/>
            <person name="Lee S."/>
            <person name="Bess C."/>
            <person name="Blankenburg K."/>
            <person name="Forbes L."/>
            <person name="Fu Q."/>
            <person name="Gubbala S."/>
            <person name="Hirani K."/>
            <person name="Jayaseelan J.C."/>
            <person name="Lara F."/>
            <person name="Munidasa M."/>
            <person name="Palculict T."/>
            <person name="Patil S."/>
            <person name="Pu L.-L."/>
            <person name="Saada N."/>
            <person name="Tang L."/>
            <person name="Weissenberger G."/>
            <person name="Zhu Y."/>
            <person name="Hemphill L."/>
            <person name="Shang Y."/>
            <person name="Youmans B."/>
            <person name="Ayvaz T."/>
            <person name="Ross M."/>
            <person name="Santibanez J."/>
            <person name="Aqrawi P."/>
            <person name="Gross S."/>
            <person name="Joshi V."/>
            <person name="Fowler G."/>
            <person name="Nazareth L."/>
            <person name="Reid J."/>
            <person name="Worley K."/>
            <person name="Petrosino J."/>
            <person name="Highlander S."/>
            <person name="Gibbs R."/>
        </authorList>
    </citation>
    <scope>NUCLEOTIDE SEQUENCE [LARGE SCALE GENOMIC DNA]</scope>
    <source>
        <strain evidence="8">ATCC 33269</strain>
    </source>
</reference>
<dbReference type="PROSITE" id="PS00627">
    <property type="entry name" value="GHMP_KINASES_ATP"/>
    <property type="match status" value="1"/>
</dbReference>
<dbReference type="InterPro" id="IPR014606">
    <property type="entry name" value="Heptose_7-P_kinase"/>
</dbReference>
<feature type="domain" description="GHMP kinase N-terminal" evidence="6">
    <location>
        <begin position="76"/>
        <end position="154"/>
    </location>
</feature>
<comment type="similarity">
    <text evidence="5">Belongs to the GHMP kinase family.</text>
</comment>
<evidence type="ECO:0000259" key="7">
    <source>
        <dbReference type="Pfam" id="PF08544"/>
    </source>
</evidence>
<dbReference type="InterPro" id="IPR006204">
    <property type="entry name" value="GHMP_kinase_N_dom"/>
</dbReference>
<evidence type="ECO:0000313" key="8">
    <source>
        <dbReference type="EMBL" id="EFZ36857.1"/>
    </source>
</evidence>
<evidence type="ECO:0000256" key="4">
    <source>
        <dbReference type="ARBA" id="ARBA00022840"/>
    </source>
</evidence>
<evidence type="ECO:0000259" key="6">
    <source>
        <dbReference type="Pfam" id="PF00288"/>
    </source>
</evidence>
<evidence type="ECO:0000256" key="2">
    <source>
        <dbReference type="ARBA" id="ARBA00022741"/>
    </source>
</evidence>
<dbReference type="PRINTS" id="PR00960">
    <property type="entry name" value="LMBPPROTEIN"/>
</dbReference>
<dbReference type="GO" id="GO:0050201">
    <property type="term" value="F:fucokinase activity"/>
    <property type="evidence" value="ECO:0007669"/>
    <property type="project" value="TreeGrafter"/>
</dbReference>
<evidence type="ECO:0000256" key="1">
    <source>
        <dbReference type="ARBA" id="ARBA00022679"/>
    </source>
</evidence>
<dbReference type="eggNOG" id="COG2605">
    <property type="taxonomic scope" value="Bacteria"/>
</dbReference>
<dbReference type="Pfam" id="PF00288">
    <property type="entry name" value="GHMP_kinases_N"/>
    <property type="match status" value="1"/>
</dbReference>
<name>E7RRG9_9BACT</name>
<dbReference type="PANTHER" id="PTHR32463:SF0">
    <property type="entry name" value="L-FUCOSE KINASE"/>
    <property type="match status" value="1"/>
</dbReference>
<evidence type="ECO:0000256" key="5">
    <source>
        <dbReference type="ARBA" id="ARBA00038121"/>
    </source>
</evidence>
<dbReference type="EMBL" id="AEPE02000005">
    <property type="protein sequence ID" value="EFZ36857.1"/>
    <property type="molecule type" value="Genomic_DNA"/>
</dbReference>
<keyword evidence="4" id="KW-0067">ATP-binding</keyword>
<gene>
    <name evidence="8" type="ORF">HMPREF0663_11770</name>
</gene>
<keyword evidence="1" id="KW-0808">Transferase</keyword>
<dbReference type="Pfam" id="PF08544">
    <property type="entry name" value="GHMP_kinases_C"/>
    <property type="match status" value="1"/>
</dbReference>